<feature type="domain" description="3-keto-alpha-glucoside-1,2-lyase/3-keto-2-hydroxy-glucal hydratase" evidence="2">
    <location>
        <begin position="33"/>
        <end position="261"/>
    </location>
</feature>
<dbReference type="GO" id="GO:0016787">
    <property type="term" value="F:hydrolase activity"/>
    <property type="evidence" value="ECO:0007669"/>
    <property type="project" value="InterPro"/>
</dbReference>
<evidence type="ECO:0000313" key="4">
    <source>
        <dbReference type="Proteomes" id="UP000316855"/>
    </source>
</evidence>
<evidence type="ECO:0000313" key="3">
    <source>
        <dbReference type="EMBL" id="QDT91299.1"/>
    </source>
</evidence>
<reference evidence="3 4" key="1">
    <citation type="submission" date="2019-02" db="EMBL/GenBank/DDBJ databases">
        <title>Deep-cultivation of Planctomycetes and their phenomic and genomic characterization uncovers novel biology.</title>
        <authorList>
            <person name="Wiegand S."/>
            <person name="Jogler M."/>
            <person name="Boedeker C."/>
            <person name="Pinto D."/>
            <person name="Vollmers J."/>
            <person name="Rivas-Marin E."/>
            <person name="Kohn T."/>
            <person name="Peeters S.H."/>
            <person name="Heuer A."/>
            <person name="Rast P."/>
            <person name="Oberbeckmann S."/>
            <person name="Bunk B."/>
            <person name="Jeske O."/>
            <person name="Meyerdierks A."/>
            <person name="Storesund J.E."/>
            <person name="Kallscheuer N."/>
            <person name="Luecker S."/>
            <person name="Lage O.M."/>
            <person name="Pohl T."/>
            <person name="Merkel B.J."/>
            <person name="Hornburger P."/>
            <person name="Mueller R.-W."/>
            <person name="Bruemmer F."/>
            <person name="Labrenz M."/>
            <person name="Spormann A.M."/>
            <person name="Op den Camp H."/>
            <person name="Overmann J."/>
            <person name="Amann R."/>
            <person name="Jetten M.S.M."/>
            <person name="Mascher T."/>
            <person name="Medema M.H."/>
            <person name="Devos D.P."/>
            <person name="Kaster A.-K."/>
            <person name="Ovreas L."/>
            <person name="Rohde M."/>
            <person name="Galperin M.Y."/>
            <person name="Jogler C."/>
        </authorList>
    </citation>
    <scope>NUCLEOTIDE SEQUENCE [LARGE SCALE GENOMIC DNA]</scope>
    <source>
        <strain evidence="3 4">Pan161</strain>
    </source>
</reference>
<protein>
    <recommendedName>
        <fullName evidence="2">3-keto-alpha-glucoside-1,2-lyase/3-keto-2-hydroxy-glucal hydratase domain-containing protein</fullName>
    </recommendedName>
</protein>
<feature type="signal peptide" evidence="1">
    <location>
        <begin position="1"/>
        <end position="25"/>
    </location>
</feature>
<evidence type="ECO:0000256" key="1">
    <source>
        <dbReference type="SAM" id="SignalP"/>
    </source>
</evidence>
<dbReference type="Pfam" id="PF06439">
    <property type="entry name" value="3keto-disac_hyd"/>
    <property type="match status" value="1"/>
</dbReference>
<evidence type="ECO:0000259" key="2">
    <source>
        <dbReference type="Pfam" id="PF06439"/>
    </source>
</evidence>
<dbReference type="EMBL" id="CP036343">
    <property type="protein sequence ID" value="QDT91299.1"/>
    <property type="molecule type" value="Genomic_DNA"/>
</dbReference>
<name>A0A517VE77_9PLAN</name>
<dbReference type="KEGG" id="gax:Pan161_29560"/>
<proteinExistence type="predicted"/>
<feature type="chain" id="PRO_5021727145" description="3-keto-alpha-glucoside-1,2-lyase/3-keto-2-hydroxy-glucal hydratase domain-containing protein" evidence="1">
    <location>
        <begin position="26"/>
        <end position="266"/>
    </location>
</feature>
<dbReference type="AlphaFoldDB" id="A0A517VE77"/>
<organism evidence="3 4">
    <name type="scientific">Gimesia algae</name>
    <dbReference type="NCBI Taxonomy" id="2527971"/>
    <lineage>
        <taxon>Bacteria</taxon>
        <taxon>Pseudomonadati</taxon>
        <taxon>Planctomycetota</taxon>
        <taxon>Planctomycetia</taxon>
        <taxon>Planctomycetales</taxon>
        <taxon>Planctomycetaceae</taxon>
        <taxon>Gimesia</taxon>
    </lineage>
</organism>
<sequence length="266" mass="29925" precursor="true">MKSASSLMLCLSLFFCLCLGSIVSAAETSPEKKWISLFNGKDLDDWTIKIRGYDVNENFGNTFHVEDGLLKVGYDQYGEFEKKFGHLFYKTPFSHYIIRVEYRFTGEQSTGGPDWAFRNSGIMVHGQTPESMSKDQEFPVSIEVQLLGGKGTGTRTTANLCTPGTHVVMDDKLFKPHCVNSHSKTYHGDQWITVEVEVRGNKIIKHIIDGETVLSYTKPQLDPEDANAQKLIEQGAPLMLEKGTISLQSESHPIEFRKVELLNLEP</sequence>
<dbReference type="Gene3D" id="2.60.120.560">
    <property type="entry name" value="Exo-inulinase, domain 1"/>
    <property type="match status" value="1"/>
</dbReference>
<accession>A0A517VE77</accession>
<dbReference type="InterPro" id="IPR010496">
    <property type="entry name" value="AL/BT2_dom"/>
</dbReference>
<keyword evidence="4" id="KW-1185">Reference proteome</keyword>
<dbReference type="Proteomes" id="UP000316855">
    <property type="component" value="Chromosome"/>
</dbReference>
<keyword evidence="1" id="KW-0732">Signal</keyword>
<gene>
    <name evidence="3" type="ORF">Pan161_29560</name>
</gene>